<dbReference type="PROSITE" id="PS50092">
    <property type="entry name" value="TSP1"/>
    <property type="match status" value="1"/>
</dbReference>
<evidence type="ECO:0000313" key="2">
    <source>
        <dbReference type="Proteomes" id="UP000887577"/>
    </source>
</evidence>
<sequence>MSSLLLGFCLIFLISTSEAIAPLCPTSASGSWAEWSMWSGNCSTCTGVCNQARLRLCIPTPILAGCIVEGLSCGGDPIEKLSCNNAGCATTTTTEASDDTTTTSPSAPICGEWAEWSCTCCGGCPTKRCTRVCQGTNNPGCTQVACAGLPIKEDTAACTSPSVSCKFPFPVCCVGQAAYANVPAKAKWCKLGAK</sequence>
<dbReference type="InterPro" id="IPR036383">
    <property type="entry name" value="TSP1_rpt_sf"/>
</dbReference>
<feature type="signal peptide" evidence="1">
    <location>
        <begin position="1"/>
        <end position="19"/>
    </location>
</feature>
<accession>A0A914XSG9</accession>
<evidence type="ECO:0000256" key="1">
    <source>
        <dbReference type="SAM" id="SignalP"/>
    </source>
</evidence>
<name>A0A914XSG9_9BILA</name>
<reference evidence="3" key="1">
    <citation type="submission" date="2022-11" db="UniProtKB">
        <authorList>
            <consortium name="WormBaseParasite"/>
        </authorList>
    </citation>
    <scope>IDENTIFICATION</scope>
</reference>
<organism evidence="2 3">
    <name type="scientific">Panagrolaimus superbus</name>
    <dbReference type="NCBI Taxonomy" id="310955"/>
    <lineage>
        <taxon>Eukaryota</taxon>
        <taxon>Metazoa</taxon>
        <taxon>Ecdysozoa</taxon>
        <taxon>Nematoda</taxon>
        <taxon>Chromadorea</taxon>
        <taxon>Rhabditida</taxon>
        <taxon>Tylenchina</taxon>
        <taxon>Panagrolaimomorpha</taxon>
        <taxon>Panagrolaimoidea</taxon>
        <taxon>Panagrolaimidae</taxon>
        <taxon>Panagrolaimus</taxon>
    </lineage>
</organism>
<protein>
    <submittedName>
        <fullName evidence="3">Uncharacterized protein</fullName>
    </submittedName>
</protein>
<evidence type="ECO:0000313" key="3">
    <source>
        <dbReference type="WBParaSite" id="PSU_v2.g10923.t1"/>
    </source>
</evidence>
<dbReference type="Proteomes" id="UP000887577">
    <property type="component" value="Unplaced"/>
</dbReference>
<dbReference type="WBParaSite" id="PSU_v2.g10923.t1">
    <property type="protein sequence ID" value="PSU_v2.g10923.t1"/>
    <property type="gene ID" value="PSU_v2.g10923"/>
</dbReference>
<proteinExistence type="predicted"/>
<dbReference type="AlphaFoldDB" id="A0A914XSG9"/>
<keyword evidence="2" id="KW-1185">Reference proteome</keyword>
<dbReference type="Gene3D" id="2.20.100.10">
    <property type="entry name" value="Thrombospondin type-1 (TSP1) repeat"/>
    <property type="match status" value="1"/>
</dbReference>
<feature type="chain" id="PRO_5037502726" evidence="1">
    <location>
        <begin position="20"/>
        <end position="194"/>
    </location>
</feature>
<dbReference type="InterPro" id="IPR000884">
    <property type="entry name" value="TSP1_rpt"/>
</dbReference>
<keyword evidence="1" id="KW-0732">Signal</keyword>